<gene>
    <name evidence="1" type="ORF">L798_07404</name>
</gene>
<proteinExistence type="predicted"/>
<keyword evidence="2" id="KW-1185">Reference proteome</keyword>
<protein>
    <submittedName>
        <fullName evidence="1">Uncharacterized protein</fullName>
    </submittedName>
</protein>
<dbReference type="InParanoid" id="A0A067QF09"/>
<accession>A0A067QF09</accession>
<reference evidence="1 2" key="1">
    <citation type="journal article" date="2014" name="Nat. Commun.">
        <title>Molecular traces of alternative social organization in a termite genome.</title>
        <authorList>
            <person name="Terrapon N."/>
            <person name="Li C."/>
            <person name="Robertson H.M."/>
            <person name="Ji L."/>
            <person name="Meng X."/>
            <person name="Booth W."/>
            <person name="Chen Z."/>
            <person name="Childers C.P."/>
            <person name="Glastad K.M."/>
            <person name="Gokhale K."/>
            <person name="Gowin J."/>
            <person name="Gronenberg W."/>
            <person name="Hermansen R.A."/>
            <person name="Hu H."/>
            <person name="Hunt B.G."/>
            <person name="Huylmans A.K."/>
            <person name="Khalil S.M."/>
            <person name="Mitchell R.D."/>
            <person name="Munoz-Torres M.C."/>
            <person name="Mustard J.A."/>
            <person name="Pan H."/>
            <person name="Reese J.T."/>
            <person name="Scharf M.E."/>
            <person name="Sun F."/>
            <person name="Vogel H."/>
            <person name="Xiao J."/>
            <person name="Yang W."/>
            <person name="Yang Z."/>
            <person name="Yang Z."/>
            <person name="Zhou J."/>
            <person name="Zhu J."/>
            <person name="Brent C.S."/>
            <person name="Elsik C.G."/>
            <person name="Goodisman M.A."/>
            <person name="Liberles D.A."/>
            <person name="Roe R.M."/>
            <person name="Vargo E.L."/>
            <person name="Vilcinskas A."/>
            <person name="Wang J."/>
            <person name="Bornberg-Bauer E."/>
            <person name="Korb J."/>
            <person name="Zhang G."/>
            <person name="Liebig J."/>
        </authorList>
    </citation>
    <scope>NUCLEOTIDE SEQUENCE [LARGE SCALE GENOMIC DNA]</scope>
    <source>
        <tissue evidence="1">Whole organism</tissue>
    </source>
</reference>
<name>A0A067QF09_ZOONE</name>
<dbReference type="EMBL" id="KK853761">
    <property type="protein sequence ID" value="KDQ84904.1"/>
    <property type="molecule type" value="Genomic_DNA"/>
</dbReference>
<evidence type="ECO:0000313" key="1">
    <source>
        <dbReference type="EMBL" id="KDQ84904.1"/>
    </source>
</evidence>
<sequence length="72" mass="7627">MNQTYLLGDSGRALSSACDRCCCDQDLNTGIRRHVFSKPVPGCYCGCDTAAAVADPASHSTGRVSNSTWLLT</sequence>
<dbReference type="AlphaFoldDB" id="A0A067QF09"/>
<evidence type="ECO:0000313" key="2">
    <source>
        <dbReference type="Proteomes" id="UP000027135"/>
    </source>
</evidence>
<organism evidence="1 2">
    <name type="scientific">Zootermopsis nevadensis</name>
    <name type="common">Dampwood termite</name>
    <dbReference type="NCBI Taxonomy" id="136037"/>
    <lineage>
        <taxon>Eukaryota</taxon>
        <taxon>Metazoa</taxon>
        <taxon>Ecdysozoa</taxon>
        <taxon>Arthropoda</taxon>
        <taxon>Hexapoda</taxon>
        <taxon>Insecta</taxon>
        <taxon>Pterygota</taxon>
        <taxon>Neoptera</taxon>
        <taxon>Polyneoptera</taxon>
        <taxon>Dictyoptera</taxon>
        <taxon>Blattodea</taxon>
        <taxon>Blattoidea</taxon>
        <taxon>Termitoidae</taxon>
        <taxon>Termopsidae</taxon>
        <taxon>Zootermopsis</taxon>
    </lineage>
</organism>
<dbReference type="Proteomes" id="UP000027135">
    <property type="component" value="Unassembled WGS sequence"/>
</dbReference>